<evidence type="ECO:0000256" key="1">
    <source>
        <dbReference type="ARBA" id="ARBA00023125"/>
    </source>
</evidence>
<evidence type="ECO:0000313" key="7">
    <source>
        <dbReference type="Proteomes" id="UP001213000"/>
    </source>
</evidence>
<feature type="domain" description="HMG box" evidence="5">
    <location>
        <begin position="23"/>
        <end position="94"/>
    </location>
</feature>
<evidence type="ECO:0000259" key="5">
    <source>
        <dbReference type="PROSITE" id="PS50118"/>
    </source>
</evidence>
<accession>A0AAD5VZM2</accession>
<dbReference type="CDD" id="cd01389">
    <property type="entry name" value="HMG-box_ROX1-like"/>
    <property type="match status" value="1"/>
</dbReference>
<dbReference type="EMBL" id="JANIEX010000061">
    <property type="protein sequence ID" value="KAJ3574651.1"/>
    <property type="molecule type" value="Genomic_DNA"/>
</dbReference>
<dbReference type="InterPro" id="IPR050140">
    <property type="entry name" value="SRY-related_HMG-box_TF-like"/>
</dbReference>
<feature type="region of interest" description="Disordered" evidence="4">
    <location>
        <begin position="172"/>
        <end position="222"/>
    </location>
</feature>
<reference evidence="6" key="1">
    <citation type="submission" date="2022-07" db="EMBL/GenBank/DDBJ databases">
        <title>Genome Sequence of Leucocoprinus birnbaumii.</title>
        <authorList>
            <person name="Buettner E."/>
        </authorList>
    </citation>
    <scope>NUCLEOTIDE SEQUENCE</scope>
    <source>
        <strain evidence="6">VT141</strain>
    </source>
</reference>
<dbReference type="Proteomes" id="UP001213000">
    <property type="component" value="Unassembled WGS sequence"/>
</dbReference>
<dbReference type="InterPro" id="IPR009071">
    <property type="entry name" value="HMG_box_dom"/>
</dbReference>
<organism evidence="6 7">
    <name type="scientific">Leucocoprinus birnbaumii</name>
    <dbReference type="NCBI Taxonomy" id="56174"/>
    <lineage>
        <taxon>Eukaryota</taxon>
        <taxon>Fungi</taxon>
        <taxon>Dikarya</taxon>
        <taxon>Basidiomycota</taxon>
        <taxon>Agaricomycotina</taxon>
        <taxon>Agaricomycetes</taxon>
        <taxon>Agaricomycetidae</taxon>
        <taxon>Agaricales</taxon>
        <taxon>Agaricineae</taxon>
        <taxon>Agaricaceae</taxon>
        <taxon>Leucocoprinus</taxon>
    </lineage>
</organism>
<feature type="region of interest" description="Disordered" evidence="4">
    <location>
        <begin position="88"/>
        <end position="138"/>
    </location>
</feature>
<dbReference type="GO" id="GO:0030154">
    <property type="term" value="P:cell differentiation"/>
    <property type="evidence" value="ECO:0007669"/>
    <property type="project" value="TreeGrafter"/>
</dbReference>
<keyword evidence="1 3" id="KW-0238">DNA-binding</keyword>
<feature type="compositionally biased region" description="Low complexity" evidence="4">
    <location>
        <begin position="14"/>
        <end position="23"/>
    </location>
</feature>
<evidence type="ECO:0000256" key="4">
    <source>
        <dbReference type="SAM" id="MobiDB-lite"/>
    </source>
</evidence>
<dbReference type="SUPFAM" id="SSF47095">
    <property type="entry name" value="HMG-box"/>
    <property type="match status" value="1"/>
</dbReference>
<dbReference type="GO" id="GO:0001228">
    <property type="term" value="F:DNA-binding transcription activator activity, RNA polymerase II-specific"/>
    <property type="evidence" value="ECO:0007669"/>
    <property type="project" value="TreeGrafter"/>
</dbReference>
<protein>
    <recommendedName>
        <fullName evidence="5">HMG box domain-containing protein</fullName>
    </recommendedName>
</protein>
<dbReference type="SMART" id="SM00398">
    <property type="entry name" value="HMG"/>
    <property type="match status" value="1"/>
</dbReference>
<feature type="compositionally biased region" description="Low complexity" evidence="4">
    <location>
        <begin position="188"/>
        <end position="207"/>
    </location>
</feature>
<comment type="caution">
    <text evidence="6">The sequence shown here is derived from an EMBL/GenBank/DDBJ whole genome shotgun (WGS) entry which is preliminary data.</text>
</comment>
<keyword evidence="7" id="KW-1185">Reference proteome</keyword>
<feature type="region of interest" description="Disordered" evidence="4">
    <location>
        <begin position="1"/>
        <end position="25"/>
    </location>
</feature>
<feature type="DNA-binding region" description="HMG box" evidence="3">
    <location>
        <begin position="23"/>
        <end position="94"/>
    </location>
</feature>
<dbReference type="AlphaFoldDB" id="A0AAD5VZM2"/>
<name>A0AAD5VZM2_9AGAR</name>
<gene>
    <name evidence="6" type="ORF">NP233_g1631</name>
</gene>
<dbReference type="GO" id="GO:0005634">
    <property type="term" value="C:nucleus"/>
    <property type="evidence" value="ECO:0007669"/>
    <property type="project" value="UniProtKB-UniRule"/>
</dbReference>
<dbReference type="Pfam" id="PF00505">
    <property type="entry name" value="HMG_box"/>
    <property type="match status" value="1"/>
</dbReference>
<evidence type="ECO:0000256" key="3">
    <source>
        <dbReference type="PROSITE-ProRule" id="PRU00267"/>
    </source>
</evidence>
<dbReference type="PROSITE" id="PS50118">
    <property type="entry name" value="HMG_BOX_2"/>
    <property type="match status" value="1"/>
</dbReference>
<dbReference type="InterPro" id="IPR036910">
    <property type="entry name" value="HMG_box_dom_sf"/>
</dbReference>
<evidence type="ECO:0000313" key="6">
    <source>
        <dbReference type="EMBL" id="KAJ3574651.1"/>
    </source>
</evidence>
<proteinExistence type="predicted"/>
<keyword evidence="3" id="KW-0539">Nucleus</keyword>
<sequence length="508" mass="54900">MSGAVRTIPSHSSRPAAPRAVKAPRPPNAWIIYRSDKVHQLPPLEPGQPRRAQADVSKMISGMWANESDETRQEYERRAEEAKAAHALKYPGYRFKPMKKEEKRAQREQEQNERLAKRRDWRKSASTPDRSPIPPTFTAPLPQYYASINMPINLPQHGQNVPLPLPYPLTSYHPSHTQFGPAGPTPPVSAAASPSDSSPSPPLSTSTEGSQSPPGTAENIDPRLCATNQTKSSASPSPAVPSVMNTPIFPTFNSPAFASGQEWAGAPAPAITNNGTLTPALTPSPLGQDLEWDRQQQLQAPQEQQATTQAVPSETATFNFEPFHLSNMENLLSGSTDEVLSTYLTGTNDPGVFELSNIDPSQLTTGPAGEIEVSLGDAFNLDLSLFPSSLFRDSFDLSQANTTIPDLYISQPIPSHSAIQMESHESSNANIGYNPDDYLDFGETNDIPLLASGGTAGQADQYAAHMGPYVPPTGAANSSIRRVGGSWAKQYLKTQTPSPRTTGLTQLQ</sequence>
<dbReference type="PANTHER" id="PTHR10270">
    <property type="entry name" value="SOX TRANSCRIPTION FACTOR"/>
    <property type="match status" value="1"/>
</dbReference>
<dbReference type="GO" id="GO:0000978">
    <property type="term" value="F:RNA polymerase II cis-regulatory region sequence-specific DNA binding"/>
    <property type="evidence" value="ECO:0007669"/>
    <property type="project" value="TreeGrafter"/>
</dbReference>
<dbReference type="PANTHER" id="PTHR10270:SF161">
    <property type="entry name" value="SEX-DETERMINING REGION Y PROTEIN"/>
    <property type="match status" value="1"/>
</dbReference>
<keyword evidence="2" id="KW-0804">Transcription</keyword>
<evidence type="ECO:0000256" key="2">
    <source>
        <dbReference type="ARBA" id="ARBA00023163"/>
    </source>
</evidence>
<dbReference type="Gene3D" id="1.10.30.10">
    <property type="entry name" value="High mobility group box domain"/>
    <property type="match status" value="1"/>
</dbReference>
<feature type="compositionally biased region" description="Basic and acidic residues" evidence="4">
    <location>
        <begin position="98"/>
        <end position="115"/>
    </location>
</feature>